<dbReference type="SUPFAM" id="SSF48452">
    <property type="entry name" value="TPR-like"/>
    <property type="match status" value="1"/>
</dbReference>
<dbReference type="EMBL" id="QGMZ01000018">
    <property type="protein sequence ID" value="PWR73590.1"/>
    <property type="molecule type" value="Genomic_DNA"/>
</dbReference>
<accession>A0A2V2N4S1</accession>
<evidence type="ECO:0000256" key="2">
    <source>
        <dbReference type="SAM" id="MobiDB-lite"/>
    </source>
</evidence>
<evidence type="ECO:0000256" key="3">
    <source>
        <dbReference type="SAM" id="Phobius"/>
    </source>
</evidence>
<dbReference type="Gene3D" id="1.25.40.10">
    <property type="entry name" value="Tetratricopeptide repeat domain"/>
    <property type="match status" value="1"/>
</dbReference>
<dbReference type="Pfam" id="PF00069">
    <property type="entry name" value="Pkinase"/>
    <property type="match status" value="1"/>
</dbReference>
<name>A0A2V2N4S1_9EURY</name>
<dbReference type="InterPro" id="IPR000719">
    <property type="entry name" value="Prot_kinase_dom"/>
</dbReference>
<protein>
    <recommendedName>
        <fullName evidence="4">Protein kinase domain-containing protein</fullName>
    </recommendedName>
</protein>
<feature type="region of interest" description="Disordered" evidence="2">
    <location>
        <begin position="315"/>
        <end position="373"/>
    </location>
</feature>
<evidence type="ECO:0000313" key="5">
    <source>
        <dbReference type="EMBL" id="PWR73590.1"/>
    </source>
</evidence>
<sequence length="823" mass="91518">MYARILALCLICTSPFIAGALADLDIGIPGFGPSYVSDTIPDRVLPGHSYPVLVSFRNSGLVSWEDEMRRFGLLYEGDYSKITAIPSFVGLTKGMNITPGKVATFGFTLLPLGIPGTYDLKFSVVMRSGTGDQKVTETYVKRVVIVPTDGISSPVNGSVFVESPILDMKVSMGSQTIGNIPAIIADIKPGSYEIRVSNQSFDKTYPADVERGTMTRLFIRGDENPPVIEKKKAGPVSDGTLLGYIEANIPLILIILLIICACSGVAIHGLRKRRRLEEKQEKKEEKDNESEDRDSERLKQEKKLLEKVHSKKPLIEGISSTGTGGSGGMDSARMEDPGKSIKSGNVVRKDGTISHKKKASAQKSKDKSSSLPDIDIQVRDIEAKPGSAVASIGISNHSENGIRVEDMDIGAGGFGILPVELSEPTDDAPEVVLPLRILISGSEFLKNISIPYNRGVALLARGVVEKAYEYFRTLLQSDPDNVEANINQAQILLKWGLEEEAALLLEEILKSDPSNEEILEAIERIREANNRKKKKAEPEIVKKIPGYPDELLDRYTPIRVLGDDPFATVILVRRNDTGELRALKIPRTTETISSSLYTEISLLYQLKHPYVLRMFRAEFSPIVMLELEYVAGGFYDGKQRMNLFDLPVPLPEDIWFPLLEKISEGLLYLHKQGVRHYHLSPKHILLDEPMVPKISGLIRESLRGAGGSGKEEFFARAPEQIDPEFFGKPGKRTDIFLLGAIWFWFVSGKIINPEGVDVDSGDDKLRLSSIDMHYARYDYCFQKLVARYKRDRYSSVEIFLRDIREMNQLPHESDDLLISGDES</sequence>
<evidence type="ECO:0000259" key="4">
    <source>
        <dbReference type="PROSITE" id="PS50011"/>
    </source>
</evidence>
<feature type="transmembrane region" description="Helical" evidence="3">
    <location>
        <begin position="249"/>
        <end position="270"/>
    </location>
</feature>
<evidence type="ECO:0000256" key="1">
    <source>
        <dbReference type="PROSITE-ProRule" id="PRU00339"/>
    </source>
</evidence>
<evidence type="ECO:0000313" key="6">
    <source>
        <dbReference type="Proteomes" id="UP000245934"/>
    </source>
</evidence>
<feature type="domain" description="Protein kinase" evidence="4">
    <location>
        <begin position="555"/>
        <end position="823"/>
    </location>
</feature>
<feature type="repeat" description="TPR" evidence="1">
    <location>
        <begin position="448"/>
        <end position="481"/>
    </location>
</feature>
<dbReference type="Proteomes" id="UP000245934">
    <property type="component" value="Unassembled WGS sequence"/>
</dbReference>
<dbReference type="SMART" id="SM00220">
    <property type="entry name" value="S_TKc"/>
    <property type="match status" value="1"/>
</dbReference>
<dbReference type="AlphaFoldDB" id="A0A2V2N4S1"/>
<reference evidence="5 6" key="1">
    <citation type="submission" date="2018-05" db="EMBL/GenBank/DDBJ databases">
        <title>Draft genome of Methanospirillum stamsii Pt1.</title>
        <authorList>
            <person name="Dueholm M.S."/>
            <person name="Nielsen P.H."/>
            <person name="Bakmann L.F."/>
            <person name="Otzen D.E."/>
        </authorList>
    </citation>
    <scope>NUCLEOTIDE SEQUENCE [LARGE SCALE GENOMIC DNA]</scope>
    <source>
        <strain evidence="5 6">Pt1</strain>
    </source>
</reference>
<organism evidence="5 6">
    <name type="scientific">Methanospirillum stamsii</name>
    <dbReference type="NCBI Taxonomy" id="1277351"/>
    <lineage>
        <taxon>Archaea</taxon>
        <taxon>Methanobacteriati</taxon>
        <taxon>Methanobacteriota</taxon>
        <taxon>Stenosarchaea group</taxon>
        <taxon>Methanomicrobia</taxon>
        <taxon>Methanomicrobiales</taxon>
        <taxon>Methanospirillaceae</taxon>
        <taxon>Methanospirillum</taxon>
    </lineage>
</organism>
<feature type="region of interest" description="Disordered" evidence="2">
    <location>
        <begin position="275"/>
        <end position="299"/>
    </location>
</feature>
<proteinExistence type="predicted"/>
<keyword evidence="1" id="KW-0802">TPR repeat</keyword>
<dbReference type="InterPro" id="IPR011009">
    <property type="entry name" value="Kinase-like_dom_sf"/>
</dbReference>
<keyword evidence="3" id="KW-1133">Transmembrane helix</keyword>
<dbReference type="Pfam" id="PF14559">
    <property type="entry name" value="TPR_19"/>
    <property type="match status" value="1"/>
</dbReference>
<dbReference type="GeneID" id="97608684"/>
<dbReference type="PANTHER" id="PTHR44167">
    <property type="entry name" value="OVARIAN-SPECIFIC SERINE/THREONINE-PROTEIN KINASE LOK-RELATED"/>
    <property type="match status" value="1"/>
</dbReference>
<dbReference type="PANTHER" id="PTHR44167:SF24">
    <property type="entry name" value="SERINE_THREONINE-PROTEIN KINASE CHK2"/>
    <property type="match status" value="1"/>
</dbReference>
<dbReference type="Gene3D" id="3.30.200.20">
    <property type="entry name" value="Phosphorylase Kinase, domain 1"/>
    <property type="match status" value="1"/>
</dbReference>
<keyword evidence="6" id="KW-1185">Reference proteome</keyword>
<dbReference type="RefSeq" id="WP_109941001.1">
    <property type="nucleotide sequence ID" value="NZ_CP176366.1"/>
</dbReference>
<dbReference type="InterPro" id="IPR011990">
    <property type="entry name" value="TPR-like_helical_dom_sf"/>
</dbReference>
<dbReference type="GO" id="GO:0005524">
    <property type="term" value="F:ATP binding"/>
    <property type="evidence" value="ECO:0007669"/>
    <property type="project" value="InterPro"/>
</dbReference>
<dbReference type="Gene3D" id="1.10.510.10">
    <property type="entry name" value="Transferase(Phosphotransferase) domain 1"/>
    <property type="match status" value="1"/>
</dbReference>
<dbReference type="SMART" id="SM00028">
    <property type="entry name" value="TPR"/>
    <property type="match status" value="2"/>
</dbReference>
<dbReference type="GO" id="GO:0004674">
    <property type="term" value="F:protein serine/threonine kinase activity"/>
    <property type="evidence" value="ECO:0007669"/>
    <property type="project" value="TreeGrafter"/>
</dbReference>
<comment type="caution">
    <text evidence="5">The sequence shown here is derived from an EMBL/GenBank/DDBJ whole genome shotgun (WGS) entry which is preliminary data.</text>
</comment>
<keyword evidence="3" id="KW-0812">Transmembrane</keyword>
<dbReference type="PROSITE" id="PS50005">
    <property type="entry name" value="TPR"/>
    <property type="match status" value="1"/>
</dbReference>
<dbReference type="PROSITE" id="PS50011">
    <property type="entry name" value="PROTEIN_KINASE_DOM"/>
    <property type="match status" value="1"/>
</dbReference>
<keyword evidence="3" id="KW-0472">Membrane</keyword>
<dbReference type="InterPro" id="IPR019734">
    <property type="entry name" value="TPR_rpt"/>
</dbReference>
<dbReference type="SUPFAM" id="SSF56112">
    <property type="entry name" value="Protein kinase-like (PK-like)"/>
    <property type="match status" value="1"/>
</dbReference>
<feature type="compositionally biased region" description="Basic and acidic residues" evidence="2">
    <location>
        <begin position="275"/>
        <end position="286"/>
    </location>
</feature>
<gene>
    <name evidence="5" type="ORF">DLD82_10190</name>
</gene>